<accession>A0A0D2A6B7</accession>
<feature type="region of interest" description="Disordered" evidence="1">
    <location>
        <begin position="1"/>
        <end position="34"/>
    </location>
</feature>
<dbReference type="RefSeq" id="XP_016240548.1">
    <property type="nucleotide sequence ID" value="XM_016375272.1"/>
</dbReference>
<evidence type="ECO:0000313" key="2">
    <source>
        <dbReference type="EMBL" id="KIW20332.1"/>
    </source>
</evidence>
<dbReference type="AlphaFoldDB" id="A0A0D2A6B7"/>
<dbReference type="HOGENOM" id="CLU_107878_0_0_1"/>
<dbReference type="Proteomes" id="UP000053328">
    <property type="component" value="Unassembled WGS sequence"/>
</dbReference>
<organism evidence="2 3">
    <name type="scientific">Exophiala spinifera</name>
    <dbReference type="NCBI Taxonomy" id="91928"/>
    <lineage>
        <taxon>Eukaryota</taxon>
        <taxon>Fungi</taxon>
        <taxon>Dikarya</taxon>
        <taxon>Ascomycota</taxon>
        <taxon>Pezizomycotina</taxon>
        <taxon>Eurotiomycetes</taxon>
        <taxon>Chaetothyriomycetidae</taxon>
        <taxon>Chaetothyriales</taxon>
        <taxon>Herpotrichiellaceae</taxon>
        <taxon>Exophiala</taxon>
    </lineage>
</organism>
<keyword evidence="3" id="KW-1185">Reference proteome</keyword>
<proteinExistence type="predicted"/>
<name>A0A0D2A6B7_9EURO</name>
<sequence>MSDFRSEAKPYQRDKDHNRKWARGGKGQVTQPCTQHDEINSNCYKCIGRPKGQHLTAGEARYKQHHKNRVTSQTATLARKVFRNEVVDALDGPLAHVSDNSEEEDVVDASAAPLPPGADFLYSYDSRSGPRAGSDLLSNAVAQAVRRFENNETDKLVKKEYDVVDGKDMAEVSTDEDDLDLDFELIDHTHLN</sequence>
<dbReference type="EMBL" id="KN847492">
    <property type="protein sequence ID" value="KIW20332.1"/>
    <property type="molecule type" value="Genomic_DNA"/>
</dbReference>
<dbReference type="GeneID" id="27327990"/>
<feature type="compositionally biased region" description="Basic and acidic residues" evidence="1">
    <location>
        <begin position="1"/>
        <end position="19"/>
    </location>
</feature>
<dbReference type="VEuPathDB" id="FungiDB:PV08_00907"/>
<dbReference type="OrthoDB" id="5153521at2759"/>
<evidence type="ECO:0000313" key="3">
    <source>
        <dbReference type="Proteomes" id="UP000053328"/>
    </source>
</evidence>
<gene>
    <name evidence="2" type="ORF">PV08_00907</name>
</gene>
<reference evidence="2 3" key="1">
    <citation type="submission" date="2015-01" db="EMBL/GenBank/DDBJ databases">
        <title>The Genome Sequence of Exophiala spinifera CBS89968.</title>
        <authorList>
            <consortium name="The Broad Institute Genomics Platform"/>
            <person name="Cuomo C."/>
            <person name="de Hoog S."/>
            <person name="Gorbushina A."/>
            <person name="Stielow B."/>
            <person name="Teixiera M."/>
            <person name="Abouelleil A."/>
            <person name="Chapman S.B."/>
            <person name="Priest M."/>
            <person name="Young S.K."/>
            <person name="Wortman J."/>
            <person name="Nusbaum C."/>
            <person name="Birren B."/>
        </authorList>
    </citation>
    <scope>NUCLEOTIDE SEQUENCE [LARGE SCALE GENOMIC DNA]</scope>
    <source>
        <strain evidence="2 3">CBS 89968</strain>
    </source>
</reference>
<protein>
    <submittedName>
        <fullName evidence="2">Uncharacterized protein</fullName>
    </submittedName>
</protein>
<evidence type="ECO:0000256" key="1">
    <source>
        <dbReference type="SAM" id="MobiDB-lite"/>
    </source>
</evidence>